<dbReference type="Pfam" id="PF04464">
    <property type="entry name" value="Glyphos_transf"/>
    <property type="match status" value="1"/>
</dbReference>
<keyword evidence="3" id="KW-1003">Cell membrane</keyword>
<dbReference type="OrthoDB" id="9802649at2"/>
<reference evidence="10" key="2">
    <citation type="submission" date="2018-11" db="EMBL/GenBank/DDBJ databases">
        <title>Shewanella sp. R106.</title>
        <authorList>
            <person name="Hwang Y.J."/>
            <person name="Hwang C.Y."/>
        </authorList>
    </citation>
    <scope>NUCLEOTIDE SEQUENCE [LARGE SCALE GENOMIC DNA]</scope>
    <source>
        <strain evidence="10">R106</strain>
    </source>
</reference>
<dbReference type="KEGG" id="spsr:EGC80_12895"/>
<evidence type="ECO:0000256" key="3">
    <source>
        <dbReference type="ARBA" id="ARBA00022475"/>
    </source>
</evidence>
<evidence type="ECO:0000256" key="4">
    <source>
        <dbReference type="ARBA" id="ARBA00022679"/>
    </source>
</evidence>
<dbReference type="RefSeq" id="WP_124013390.1">
    <property type="nucleotide sequence ID" value="NZ_CP034073.1"/>
</dbReference>
<keyword evidence="9" id="KW-1185">Reference proteome</keyword>
<evidence type="ECO:0000313" key="10">
    <source>
        <dbReference type="Proteomes" id="UP000278855"/>
    </source>
</evidence>
<evidence type="ECO:0000256" key="6">
    <source>
        <dbReference type="ARBA" id="ARBA00023136"/>
    </source>
</evidence>
<comment type="subcellular location">
    <subcellularLocation>
        <location evidence="1">Cell membrane</location>
        <topology evidence="1">Peripheral membrane protein</topology>
    </subcellularLocation>
</comment>
<keyword evidence="4 8" id="KW-0808">Transferase</keyword>
<dbReference type="GO" id="GO:0019350">
    <property type="term" value="P:teichoic acid biosynthetic process"/>
    <property type="evidence" value="ECO:0007669"/>
    <property type="project" value="UniProtKB-KW"/>
</dbReference>
<sequence length="419" mass="48448">MLFSYVDQCIRLLITQTLYCLSGLIPKQHKAVMGCYKNKFADNSKYLFLHWQRQQTITAIWISGDKALIKQLTQQGYLAYYRWSLMGVFHALTAKYYIYNSYIGDINQYFAKGAIKINLWHGSPLKQIEFDISNGPLHSVYHPSTWAQKLNAKALYHQQYVKPDFMLAASDTVKGLFRTGFKMTDEQFLCCGNPRTDYHRYYQINNHQTPFTNQEVKHVILYAPSWRDSSLTNDNNNIYAEAINFKALSTQLIDQNQILLLRLHPNEAHFAAELDQYPNIINITEWDDIYGIINKIDLLITDYSSIYIDALQYKCDIAFFPFDKAHYHSECRSEYSYVAKLPAAGPSVYNFAELQNMLKHMAVNAEPSLNVADSSRQAFCSPQTRQVLTNTFWQHSTNALDCLDELVKQGQHEAIKKPA</sequence>
<dbReference type="Proteomes" id="UP000273778">
    <property type="component" value="Chromosome"/>
</dbReference>
<proteinExistence type="inferred from homology"/>
<dbReference type="InterPro" id="IPR043148">
    <property type="entry name" value="TagF_C"/>
</dbReference>
<dbReference type="PANTHER" id="PTHR37316">
    <property type="entry name" value="TEICHOIC ACID GLYCEROL-PHOSPHATE PRIMASE"/>
    <property type="match status" value="1"/>
</dbReference>
<dbReference type="InterPro" id="IPR043149">
    <property type="entry name" value="TagF_N"/>
</dbReference>
<dbReference type="GO" id="GO:0005886">
    <property type="term" value="C:plasma membrane"/>
    <property type="evidence" value="ECO:0007669"/>
    <property type="project" value="UniProtKB-SubCell"/>
</dbReference>
<keyword evidence="5" id="KW-0777">Teichoic acid biosynthesis</keyword>
<evidence type="ECO:0000313" key="7">
    <source>
        <dbReference type="EMBL" id="AZG35694.1"/>
    </source>
</evidence>
<comment type="similarity">
    <text evidence="2">Belongs to the CDP-glycerol glycerophosphotransferase family.</text>
</comment>
<dbReference type="SUPFAM" id="SSF53756">
    <property type="entry name" value="UDP-Glycosyltransferase/glycogen phosphorylase"/>
    <property type="match status" value="1"/>
</dbReference>
<dbReference type="Gene3D" id="3.40.50.11820">
    <property type="match status" value="1"/>
</dbReference>
<dbReference type="InterPro" id="IPR051612">
    <property type="entry name" value="Teichoic_Acid_Biosynth"/>
</dbReference>
<protein>
    <submittedName>
        <fullName evidence="8">CDP-glycerol glycerophosphotransferase family protein</fullName>
    </submittedName>
</protein>
<dbReference type="InterPro" id="IPR007554">
    <property type="entry name" value="Glycerophosphate_synth"/>
</dbReference>
<reference evidence="8" key="3">
    <citation type="submission" date="2018-11" db="EMBL/GenBank/DDBJ databases">
        <authorList>
            <person name="Hwang Y.J."/>
            <person name="Hwang C.Y."/>
        </authorList>
    </citation>
    <scope>NUCLEOTIDE SEQUENCE</scope>
    <source>
        <strain evidence="8">R106</strain>
    </source>
</reference>
<dbReference type="PANTHER" id="PTHR37316:SF3">
    <property type="entry name" value="TEICHOIC ACID GLYCEROL-PHOSPHATE TRANSFERASE"/>
    <property type="match status" value="1"/>
</dbReference>
<evidence type="ECO:0000313" key="9">
    <source>
        <dbReference type="Proteomes" id="UP000273778"/>
    </source>
</evidence>
<evidence type="ECO:0000256" key="5">
    <source>
        <dbReference type="ARBA" id="ARBA00022944"/>
    </source>
</evidence>
<dbReference type="EMBL" id="CP034073">
    <property type="protein sequence ID" value="AZG35694.1"/>
    <property type="molecule type" value="Genomic_DNA"/>
</dbReference>
<organism evidence="8 10">
    <name type="scientific">Shewanella psychromarinicola</name>
    <dbReference type="NCBI Taxonomy" id="2487742"/>
    <lineage>
        <taxon>Bacteria</taxon>
        <taxon>Pseudomonadati</taxon>
        <taxon>Pseudomonadota</taxon>
        <taxon>Gammaproteobacteria</taxon>
        <taxon>Alteromonadales</taxon>
        <taxon>Shewanellaceae</taxon>
        <taxon>Shewanella</taxon>
    </lineage>
</organism>
<dbReference type="GO" id="GO:0047355">
    <property type="term" value="F:CDP-glycerol glycerophosphotransferase activity"/>
    <property type="evidence" value="ECO:0007669"/>
    <property type="project" value="InterPro"/>
</dbReference>
<reference evidence="7 9" key="1">
    <citation type="submission" date="2018-11" db="EMBL/GenBank/DDBJ databases">
        <title>Shewanella sp. M2.</title>
        <authorList>
            <person name="Hwang Y.J."/>
            <person name="Hwang C.Y."/>
        </authorList>
    </citation>
    <scope>NUCLEOTIDE SEQUENCE [LARGE SCALE GENOMIC DNA]</scope>
    <source>
        <strain evidence="7 9">M2</strain>
    </source>
</reference>
<dbReference type="Proteomes" id="UP000278855">
    <property type="component" value="Unassembled WGS sequence"/>
</dbReference>
<evidence type="ECO:0000313" key="8">
    <source>
        <dbReference type="EMBL" id="RPA30383.1"/>
    </source>
</evidence>
<gene>
    <name evidence="8" type="ORF">EGC77_15115</name>
    <name evidence="7" type="ORF">EGC80_12895</name>
</gene>
<evidence type="ECO:0000256" key="2">
    <source>
        <dbReference type="ARBA" id="ARBA00010488"/>
    </source>
</evidence>
<accession>A0A3N4DWS8</accession>
<dbReference type="Gene3D" id="3.40.50.12580">
    <property type="match status" value="1"/>
</dbReference>
<keyword evidence="6" id="KW-0472">Membrane</keyword>
<evidence type="ECO:0000256" key="1">
    <source>
        <dbReference type="ARBA" id="ARBA00004202"/>
    </source>
</evidence>
<dbReference type="EMBL" id="RKKB01000007">
    <property type="protein sequence ID" value="RPA30383.1"/>
    <property type="molecule type" value="Genomic_DNA"/>
</dbReference>
<dbReference type="AlphaFoldDB" id="A0A3N4DWS8"/>
<name>A0A3N4DWS8_9GAMM</name>